<sequence length="215" mass="22547">SIELKAVFDEAVVDSSLDFATGWTLNWGSSGPVAASLSGNFVAFGNDIDSITLPAMVRGARATLRGTMVLQCGGGSITCPVDSMASLPHLLRRVMASILGLRQHMIDFHESLSGPEEQTASGKSFTFLVVVQLVVATPADVGLYLKARALLKDMQRQVPVLTTALQELHGLPFAVQQLSSFAQHISSPPAPSALPALPRPLSSATPASSLIGANQ</sequence>
<feature type="non-terminal residue" evidence="2">
    <location>
        <position position="215"/>
    </location>
</feature>
<reference evidence="2" key="1">
    <citation type="submission" date="2021-02" db="EMBL/GenBank/DDBJ databases">
        <authorList>
            <person name="Dougan E. K."/>
            <person name="Rhodes N."/>
            <person name="Thang M."/>
            <person name="Chan C."/>
        </authorList>
    </citation>
    <scope>NUCLEOTIDE SEQUENCE</scope>
</reference>
<dbReference type="Proteomes" id="UP000649617">
    <property type="component" value="Unassembled WGS sequence"/>
</dbReference>
<accession>A0A812R760</accession>
<dbReference type="OrthoDB" id="424635at2759"/>
<gene>
    <name evidence="2" type="ORF">SPIL2461_LOCUS10373</name>
</gene>
<evidence type="ECO:0000313" key="3">
    <source>
        <dbReference type="Proteomes" id="UP000649617"/>
    </source>
</evidence>
<evidence type="ECO:0000256" key="1">
    <source>
        <dbReference type="SAM" id="MobiDB-lite"/>
    </source>
</evidence>
<feature type="region of interest" description="Disordered" evidence="1">
    <location>
        <begin position="192"/>
        <end position="215"/>
    </location>
</feature>
<proteinExistence type="predicted"/>
<protein>
    <submittedName>
        <fullName evidence="2">Uncharacterized protein</fullName>
    </submittedName>
</protein>
<name>A0A812R760_SYMPI</name>
<keyword evidence="3" id="KW-1185">Reference proteome</keyword>
<evidence type="ECO:0000313" key="2">
    <source>
        <dbReference type="EMBL" id="CAE7422291.1"/>
    </source>
</evidence>
<dbReference type="EMBL" id="CAJNIZ010019169">
    <property type="protein sequence ID" value="CAE7422291.1"/>
    <property type="molecule type" value="Genomic_DNA"/>
</dbReference>
<dbReference type="AlphaFoldDB" id="A0A812R760"/>
<feature type="non-terminal residue" evidence="2">
    <location>
        <position position="1"/>
    </location>
</feature>
<comment type="caution">
    <text evidence="2">The sequence shown here is derived from an EMBL/GenBank/DDBJ whole genome shotgun (WGS) entry which is preliminary data.</text>
</comment>
<organism evidence="2 3">
    <name type="scientific">Symbiodinium pilosum</name>
    <name type="common">Dinoflagellate</name>
    <dbReference type="NCBI Taxonomy" id="2952"/>
    <lineage>
        <taxon>Eukaryota</taxon>
        <taxon>Sar</taxon>
        <taxon>Alveolata</taxon>
        <taxon>Dinophyceae</taxon>
        <taxon>Suessiales</taxon>
        <taxon>Symbiodiniaceae</taxon>
        <taxon>Symbiodinium</taxon>
    </lineage>
</organism>
<feature type="compositionally biased region" description="Low complexity" evidence="1">
    <location>
        <begin position="193"/>
        <end position="215"/>
    </location>
</feature>